<organism evidence="2 3">
    <name type="scientific">Thauera mechernichensis</name>
    <dbReference type="NCBI Taxonomy" id="82788"/>
    <lineage>
        <taxon>Bacteria</taxon>
        <taxon>Pseudomonadati</taxon>
        <taxon>Pseudomonadota</taxon>
        <taxon>Betaproteobacteria</taxon>
        <taxon>Rhodocyclales</taxon>
        <taxon>Zoogloeaceae</taxon>
        <taxon>Thauera</taxon>
    </lineage>
</organism>
<dbReference type="EMBL" id="JBHTMC010000001">
    <property type="protein sequence ID" value="MFD1261998.1"/>
    <property type="molecule type" value="Genomic_DNA"/>
</dbReference>
<dbReference type="InterPro" id="IPR001753">
    <property type="entry name" value="Enoyl-CoA_hydra/iso"/>
</dbReference>
<evidence type="ECO:0000313" key="3">
    <source>
        <dbReference type="Proteomes" id="UP001597158"/>
    </source>
</evidence>
<dbReference type="Pfam" id="PF00378">
    <property type="entry name" value="ECH_1"/>
    <property type="match status" value="1"/>
</dbReference>
<dbReference type="Gene3D" id="1.10.12.10">
    <property type="entry name" value="Lyase 2-enoyl-coa Hydratase, Chain A, domain 2"/>
    <property type="match status" value="1"/>
</dbReference>
<protein>
    <submittedName>
        <fullName evidence="2">Enoyl-CoA hydratase/isomerase family protein</fullName>
    </submittedName>
</protein>
<accession>A0ABW3W7L0</accession>
<dbReference type="InterPro" id="IPR014748">
    <property type="entry name" value="Enoyl-CoA_hydra_C"/>
</dbReference>
<reference evidence="3" key="1">
    <citation type="journal article" date="2019" name="Int. J. Syst. Evol. Microbiol.">
        <title>The Global Catalogue of Microorganisms (GCM) 10K type strain sequencing project: providing services to taxonomists for standard genome sequencing and annotation.</title>
        <authorList>
            <consortium name="The Broad Institute Genomics Platform"/>
            <consortium name="The Broad Institute Genome Sequencing Center for Infectious Disease"/>
            <person name="Wu L."/>
            <person name="Ma J."/>
        </authorList>
    </citation>
    <scope>NUCLEOTIDE SEQUENCE [LARGE SCALE GENOMIC DNA]</scope>
    <source>
        <strain evidence="3">CCUG 48884</strain>
    </source>
</reference>
<evidence type="ECO:0000256" key="1">
    <source>
        <dbReference type="ARBA" id="ARBA00005254"/>
    </source>
</evidence>
<dbReference type="InterPro" id="IPR029045">
    <property type="entry name" value="ClpP/crotonase-like_dom_sf"/>
</dbReference>
<dbReference type="PANTHER" id="PTHR43459:SF1">
    <property type="entry name" value="EG:BACN32G11.4 PROTEIN"/>
    <property type="match status" value="1"/>
</dbReference>
<sequence>MPEHDQAASVRLEREDGIACISLDRPAARNSLDLPMGLELRDAVRSLAAEPPRVVVLRSSGAHFMVGGDVRRFDSLLGQSQAACTEEIGLLIDAVHEAVTGLTRLPCPVLGLVCGSAAGFGMSLAMACDLLVAADDARFVLAYGAIGTTPDGGASWHLPRRVGLQRALAIALLNPQIDAAQAKDIGLVAEVVPAAQLAEAGRALACRLADGPAAAQAGVKRLLREGLATDLASALAAEKASFLAMSATADFAEGVRAFCERRPARFGQPRGVEGDGAWVG</sequence>
<dbReference type="SUPFAM" id="SSF52096">
    <property type="entry name" value="ClpP/crotonase"/>
    <property type="match status" value="1"/>
</dbReference>
<proteinExistence type="inferred from homology"/>
<dbReference type="Proteomes" id="UP001597158">
    <property type="component" value="Unassembled WGS sequence"/>
</dbReference>
<gene>
    <name evidence="2" type="ORF">ACFQ4M_00290</name>
</gene>
<dbReference type="CDD" id="cd06558">
    <property type="entry name" value="crotonase-like"/>
    <property type="match status" value="1"/>
</dbReference>
<comment type="caution">
    <text evidence="2">The sequence shown here is derived from an EMBL/GenBank/DDBJ whole genome shotgun (WGS) entry which is preliminary data.</text>
</comment>
<comment type="similarity">
    <text evidence="1">Belongs to the enoyl-CoA hydratase/isomerase family.</text>
</comment>
<evidence type="ECO:0000313" key="2">
    <source>
        <dbReference type="EMBL" id="MFD1261998.1"/>
    </source>
</evidence>
<dbReference type="Gene3D" id="3.90.226.10">
    <property type="entry name" value="2-enoyl-CoA Hydratase, Chain A, domain 1"/>
    <property type="match status" value="1"/>
</dbReference>
<dbReference type="PANTHER" id="PTHR43459">
    <property type="entry name" value="ENOYL-COA HYDRATASE"/>
    <property type="match status" value="1"/>
</dbReference>
<keyword evidence="3" id="KW-1185">Reference proteome</keyword>
<dbReference type="RefSeq" id="WP_277830437.1">
    <property type="nucleotide sequence ID" value="NZ_JARQZE010000001.1"/>
</dbReference>
<name>A0ABW3W7L0_9RHOO</name>